<dbReference type="InterPro" id="IPR050192">
    <property type="entry name" value="CopG/NikR_regulator"/>
</dbReference>
<gene>
    <name evidence="5" type="ORF">OB919_21115</name>
</gene>
<dbReference type="Gene3D" id="3.30.70.1150">
    <property type="entry name" value="ACT-like. Chain A, domain 2"/>
    <property type="match status" value="1"/>
</dbReference>
<keyword evidence="1" id="KW-0805">Transcription regulation</keyword>
<evidence type="ECO:0000256" key="2">
    <source>
        <dbReference type="ARBA" id="ARBA00023125"/>
    </source>
</evidence>
<dbReference type="SUPFAM" id="SSF47598">
    <property type="entry name" value="Ribbon-helix-helix"/>
    <property type="match status" value="1"/>
</dbReference>
<dbReference type="Pfam" id="PF08753">
    <property type="entry name" value="NikR_C"/>
    <property type="match status" value="1"/>
</dbReference>
<organism evidence="5 6">
    <name type="scientific">Natronosalvus hydrolyticus</name>
    <dbReference type="NCBI Taxonomy" id="2979988"/>
    <lineage>
        <taxon>Archaea</taxon>
        <taxon>Methanobacteriati</taxon>
        <taxon>Methanobacteriota</taxon>
        <taxon>Stenosarchaea group</taxon>
        <taxon>Halobacteria</taxon>
        <taxon>Halobacteriales</taxon>
        <taxon>Natrialbaceae</taxon>
        <taxon>Natronosalvus</taxon>
    </lineage>
</organism>
<feature type="domain" description="Transcription factor NikR nickel binding C-terminal" evidence="4">
    <location>
        <begin position="54"/>
        <end position="128"/>
    </location>
</feature>
<evidence type="ECO:0000259" key="4">
    <source>
        <dbReference type="Pfam" id="PF08753"/>
    </source>
</evidence>
<name>A0AAP3E8Z9_9EURY</name>
<dbReference type="PANTHER" id="PTHR34719:SF3">
    <property type="entry name" value="NICKEL-RESPONSIVE REGULATOR-RELATED"/>
    <property type="match status" value="1"/>
</dbReference>
<keyword evidence="2" id="KW-0238">DNA-binding</keyword>
<keyword evidence="6" id="KW-1185">Reference proteome</keyword>
<keyword evidence="3" id="KW-0804">Transcription</keyword>
<dbReference type="InterPro" id="IPR045865">
    <property type="entry name" value="ACT-like_dom_sf"/>
</dbReference>
<sequence>MPVVSISMPDELLEQLDTFADHHEYTGRSEVVREGARSLLEEFEDSHLETESLAAVITILYEFGCQSVEHEVTGLRHEYEAAIASNTHSHVGSYCLELFVLETNLEGASQFVNEARACSGVETVDYSVLELEEETAIGVQ</sequence>
<dbReference type="PANTHER" id="PTHR34719">
    <property type="entry name" value="NICKEL-RESPONSIVE REGULATOR"/>
    <property type="match status" value="1"/>
</dbReference>
<dbReference type="Proteomes" id="UP001321047">
    <property type="component" value="Unassembled WGS sequence"/>
</dbReference>
<dbReference type="InterPro" id="IPR013321">
    <property type="entry name" value="Arc_rbn_hlx_hlx"/>
</dbReference>
<evidence type="ECO:0000256" key="1">
    <source>
        <dbReference type="ARBA" id="ARBA00023015"/>
    </source>
</evidence>
<comment type="caution">
    <text evidence="5">The sequence shown here is derived from an EMBL/GenBank/DDBJ whole genome shotgun (WGS) entry which is preliminary data.</text>
</comment>
<dbReference type="GO" id="GO:0003677">
    <property type="term" value="F:DNA binding"/>
    <property type="evidence" value="ECO:0007669"/>
    <property type="project" value="UniProtKB-KW"/>
</dbReference>
<dbReference type="Gene3D" id="1.10.1220.10">
    <property type="entry name" value="Met repressor-like"/>
    <property type="match status" value="1"/>
</dbReference>
<dbReference type="InterPro" id="IPR014864">
    <property type="entry name" value="TF_NikR_Ni-bd_C"/>
</dbReference>
<protein>
    <submittedName>
        <fullName evidence="5">CopG family ribbon-helix-helix protein</fullName>
    </submittedName>
</protein>
<dbReference type="SUPFAM" id="SSF55021">
    <property type="entry name" value="ACT-like"/>
    <property type="match status" value="1"/>
</dbReference>
<dbReference type="InterPro" id="IPR010985">
    <property type="entry name" value="Ribbon_hlx_hlx"/>
</dbReference>
<dbReference type="CDD" id="cd22231">
    <property type="entry name" value="RHH_NikR_HicB-like"/>
    <property type="match status" value="1"/>
</dbReference>
<dbReference type="InterPro" id="IPR027271">
    <property type="entry name" value="Acetolactate_synth/TF_NikR_C"/>
</dbReference>
<dbReference type="RefSeq" id="WP_342810737.1">
    <property type="nucleotide sequence ID" value="NZ_JAOPJZ010000044.1"/>
</dbReference>
<evidence type="ECO:0000313" key="5">
    <source>
        <dbReference type="EMBL" id="MCU4754437.1"/>
    </source>
</evidence>
<dbReference type="GO" id="GO:0006355">
    <property type="term" value="P:regulation of DNA-templated transcription"/>
    <property type="evidence" value="ECO:0007669"/>
    <property type="project" value="InterPro"/>
</dbReference>
<reference evidence="5 6" key="1">
    <citation type="submission" date="2022-09" db="EMBL/GenBank/DDBJ databases">
        <title>Enrichment on poylsaccharides allowed isolation of novel metabolic and taxonomic groups of Haloarchaea.</title>
        <authorList>
            <person name="Sorokin D.Y."/>
            <person name="Elcheninov A.G."/>
            <person name="Khizhniak T.V."/>
            <person name="Kolganova T.V."/>
            <person name="Kublanov I.V."/>
        </authorList>
    </citation>
    <scope>NUCLEOTIDE SEQUENCE [LARGE SCALE GENOMIC DNA]</scope>
    <source>
        <strain evidence="5 6">AArc-curdl1</strain>
    </source>
</reference>
<accession>A0AAP3E8Z9</accession>
<evidence type="ECO:0000256" key="3">
    <source>
        <dbReference type="ARBA" id="ARBA00023163"/>
    </source>
</evidence>
<proteinExistence type="predicted"/>
<evidence type="ECO:0000313" key="6">
    <source>
        <dbReference type="Proteomes" id="UP001321047"/>
    </source>
</evidence>
<dbReference type="EMBL" id="JAOPJZ010000044">
    <property type="protein sequence ID" value="MCU4754437.1"/>
    <property type="molecule type" value="Genomic_DNA"/>
</dbReference>
<dbReference type="AlphaFoldDB" id="A0AAP3E8Z9"/>